<sequence length="345" mass="38067">MTIKDSIDRLLEDRKGKIFLAQLSRAVAQAERAFPPDRTETLRKFIVDCLDAVRDGPLPQQDSGGLDPRAAFYLPIVVPNQDQYFHLDPAELSPDGRLVTLVSLKVLTEDLLPLGKLQGTANDADLGIAVAGLTGEDFQPDARVGAGWRLPTNICWASRFDDVVRVAPSLRKRRSVLPFVEADRLRNYLGLGHYGENTQFVVLMFKANALRAHKEAPGEKVTRPFIFEGVGNHRFTLFDRDGRAGPRGWNHALDLARLEESEGGPKGGCEIVMTSISCREIERCMMSERLGVSPCEKDGADERILDVMLWDEAQARSETLDAAVRRIERFVGGGAAGNEGGEART</sequence>
<reference evidence="2" key="1">
    <citation type="submission" date="2017-01" db="EMBL/GenBank/DDBJ databases">
        <authorList>
            <person name="Varghese N."/>
            <person name="Submissions S."/>
        </authorList>
    </citation>
    <scope>NUCLEOTIDE SEQUENCE [LARGE SCALE GENOMIC DNA]</scope>
    <source>
        <strain evidence="2">DSM 29430</strain>
    </source>
</reference>
<evidence type="ECO:0000313" key="2">
    <source>
        <dbReference type="Proteomes" id="UP000186684"/>
    </source>
</evidence>
<dbReference type="OrthoDB" id="9850230at2"/>
<gene>
    <name evidence="1" type="ORF">SAMN05421759_102146</name>
</gene>
<evidence type="ECO:0000313" key="1">
    <source>
        <dbReference type="EMBL" id="SIS66090.1"/>
    </source>
</evidence>
<accession>A0A1N7KXF5</accession>
<dbReference type="EMBL" id="FTOQ01000002">
    <property type="protein sequence ID" value="SIS66090.1"/>
    <property type="molecule type" value="Genomic_DNA"/>
</dbReference>
<name>A0A1N7KXF5_9RHOB</name>
<dbReference type="RefSeq" id="WP_143526075.1">
    <property type="nucleotide sequence ID" value="NZ_FTOQ01000002.1"/>
</dbReference>
<keyword evidence="2" id="KW-1185">Reference proteome</keyword>
<protein>
    <submittedName>
        <fullName evidence="1">Uncharacterized protein</fullName>
    </submittedName>
</protein>
<organism evidence="1 2">
    <name type="scientific">Roseivivax lentus</name>
    <dbReference type="NCBI Taxonomy" id="633194"/>
    <lineage>
        <taxon>Bacteria</taxon>
        <taxon>Pseudomonadati</taxon>
        <taxon>Pseudomonadota</taxon>
        <taxon>Alphaproteobacteria</taxon>
        <taxon>Rhodobacterales</taxon>
        <taxon>Roseobacteraceae</taxon>
        <taxon>Roseivivax</taxon>
    </lineage>
</organism>
<proteinExistence type="predicted"/>
<dbReference type="AlphaFoldDB" id="A0A1N7KXF5"/>
<dbReference type="STRING" id="633194.SAMN05421759_102146"/>
<dbReference type="Proteomes" id="UP000186684">
    <property type="component" value="Unassembled WGS sequence"/>
</dbReference>